<dbReference type="Gene3D" id="1.10.1660.10">
    <property type="match status" value="1"/>
</dbReference>
<dbReference type="AlphaFoldDB" id="A0A6N9TQ30"/>
<dbReference type="InterPro" id="IPR009061">
    <property type="entry name" value="DNA-bd_dom_put_sf"/>
</dbReference>
<protein>
    <submittedName>
        <fullName evidence="2">MerR family transcriptional regulator</fullName>
    </submittedName>
</protein>
<evidence type="ECO:0000259" key="1">
    <source>
        <dbReference type="PROSITE" id="PS50937"/>
    </source>
</evidence>
<reference evidence="2 3" key="1">
    <citation type="submission" date="2020-02" db="EMBL/GenBank/DDBJ databases">
        <title>Comparative genomics of sulfur disproportionating microorganisms.</title>
        <authorList>
            <person name="Ward L.M."/>
            <person name="Bertran E."/>
            <person name="Johnston D.T."/>
        </authorList>
    </citation>
    <scope>NUCLEOTIDE SEQUENCE [LARGE SCALE GENOMIC DNA]</scope>
    <source>
        <strain evidence="2 3">DSM 100025</strain>
    </source>
</reference>
<proteinExistence type="predicted"/>
<sequence>MSTTYTLKIACREVGLSPGFVRCCIREGLVEVRRVGGRCLLDEAALRRLHRIRRLRKDLGVNLAGIDIILRLLDRLEGDPRPGGGGRARPLEVRRVRVLEDD</sequence>
<dbReference type="RefSeq" id="WP_163298357.1">
    <property type="nucleotide sequence ID" value="NZ_JAAGRR010000041.1"/>
</dbReference>
<dbReference type="GO" id="GO:0006355">
    <property type="term" value="P:regulation of DNA-templated transcription"/>
    <property type="evidence" value="ECO:0007669"/>
    <property type="project" value="InterPro"/>
</dbReference>
<feature type="domain" description="HTH merR-type" evidence="1">
    <location>
        <begin position="26"/>
        <end position="72"/>
    </location>
</feature>
<dbReference type="SUPFAM" id="SSF46955">
    <property type="entry name" value="Putative DNA-binding domain"/>
    <property type="match status" value="1"/>
</dbReference>
<organism evidence="2 3">
    <name type="scientific">Dissulfurirhabdus thermomarina</name>
    <dbReference type="NCBI Taxonomy" id="1765737"/>
    <lineage>
        <taxon>Bacteria</taxon>
        <taxon>Deltaproteobacteria</taxon>
        <taxon>Dissulfurirhabdaceae</taxon>
        <taxon>Dissulfurirhabdus</taxon>
    </lineage>
</organism>
<keyword evidence="3" id="KW-1185">Reference proteome</keyword>
<accession>A0A6N9TQ30</accession>
<dbReference type="InterPro" id="IPR000551">
    <property type="entry name" value="MerR-type_HTH_dom"/>
</dbReference>
<dbReference type="SMART" id="SM00422">
    <property type="entry name" value="HTH_MERR"/>
    <property type="match status" value="1"/>
</dbReference>
<dbReference type="EMBL" id="JAAGRR010000041">
    <property type="protein sequence ID" value="NDY42213.1"/>
    <property type="molecule type" value="Genomic_DNA"/>
</dbReference>
<evidence type="ECO:0000313" key="3">
    <source>
        <dbReference type="Proteomes" id="UP000469346"/>
    </source>
</evidence>
<dbReference type="Pfam" id="PF13591">
    <property type="entry name" value="MerR_2"/>
    <property type="match status" value="1"/>
</dbReference>
<dbReference type="Proteomes" id="UP000469346">
    <property type="component" value="Unassembled WGS sequence"/>
</dbReference>
<dbReference type="GO" id="GO:0003677">
    <property type="term" value="F:DNA binding"/>
    <property type="evidence" value="ECO:0007669"/>
    <property type="project" value="InterPro"/>
</dbReference>
<comment type="caution">
    <text evidence="2">The sequence shown here is derived from an EMBL/GenBank/DDBJ whole genome shotgun (WGS) entry which is preliminary data.</text>
</comment>
<name>A0A6N9TQ30_DISTH</name>
<evidence type="ECO:0000313" key="2">
    <source>
        <dbReference type="EMBL" id="NDY42213.1"/>
    </source>
</evidence>
<gene>
    <name evidence="2" type="ORF">G3N55_05055</name>
</gene>
<dbReference type="PROSITE" id="PS50937">
    <property type="entry name" value="HTH_MERR_2"/>
    <property type="match status" value="1"/>
</dbReference>